<comment type="caution">
    <text evidence="1">The sequence shown here is derived from an EMBL/GenBank/DDBJ whole genome shotgun (WGS) entry which is preliminary data.</text>
</comment>
<keyword evidence="2" id="KW-1185">Reference proteome</keyword>
<protein>
    <submittedName>
        <fullName evidence="1">Uncharacterized protein</fullName>
    </submittedName>
</protein>
<accession>A0A3N0AEZ3</accession>
<proteinExistence type="predicted"/>
<sequence>MLQQDYLMRLIMQFVDGIKRSMDREKRNPKEAADSLEDALSRALDMDAEVLLGLAPESFASVAQISIADPRIAAYVVYTMALEAHYLREAGCHDTARLRYDQACAFAAACGVSAPGPDDIPCEEDFDELLAEDGFGEGEY</sequence>
<dbReference type="RefSeq" id="WP_123198174.1">
    <property type="nucleotide sequence ID" value="NZ_QICB01000003.1"/>
</dbReference>
<dbReference type="Proteomes" id="UP000267368">
    <property type="component" value="Unassembled WGS sequence"/>
</dbReference>
<dbReference type="EMBL" id="QICB01000003">
    <property type="protein sequence ID" value="RNL19853.1"/>
    <property type="molecule type" value="Genomic_DNA"/>
</dbReference>
<reference evidence="2" key="1">
    <citation type="submission" date="2018-05" db="EMBL/GenBank/DDBJ databases">
        <title>Genome Sequencing of selected type strains of the family Eggerthellaceae.</title>
        <authorList>
            <person name="Danylec N."/>
            <person name="Stoll D.A."/>
            <person name="Doetsch A."/>
            <person name="Huch M."/>
        </authorList>
    </citation>
    <scope>NUCLEOTIDE SEQUENCE [LARGE SCALE GENOMIC DNA]</scope>
    <source>
        <strain evidence="2">DSM 17537</strain>
    </source>
</reference>
<organism evidence="1 2">
    <name type="scientific">Slackia faecicanis</name>
    <dbReference type="NCBI Taxonomy" id="255723"/>
    <lineage>
        <taxon>Bacteria</taxon>
        <taxon>Bacillati</taxon>
        <taxon>Actinomycetota</taxon>
        <taxon>Coriobacteriia</taxon>
        <taxon>Eggerthellales</taxon>
        <taxon>Eggerthellaceae</taxon>
        <taxon>Slackia</taxon>
    </lineage>
</organism>
<name>A0A3N0AEZ3_9ACTN</name>
<gene>
    <name evidence="1" type="ORF">DMP07_05670</name>
</gene>
<dbReference type="AlphaFoldDB" id="A0A3N0AEZ3"/>
<evidence type="ECO:0000313" key="2">
    <source>
        <dbReference type="Proteomes" id="UP000267368"/>
    </source>
</evidence>
<evidence type="ECO:0000313" key="1">
    <source>
        <dbReference type="EMBL" id="RNL19853.1"/>
    </source>
</evidence>
<dbReference type="OrthoDB" id="3186493at2"/>